<gene>
    <name evidence="6" type="ORF">Sxan_77680</name>
</gene>
<sequence>MSVPAFGPSSAAPDPARPVGVELDAPRSVGVDPDAARSVSDIAEILDVIYENARQAATASPVSTTQLRLMFLLDRQPGIRMSALAQLLGAAAPSVTRLCDRLEATGFLRRHPGPGDGRELTPRLTPAGERHLAQIRHKRQQTLAQALDTMSADTRQALATGLAALQQGITATTGSSRQDNPAA</sequence>
<dbReference type="InterPro" id="IPR036388">
    <property type="entry name" value="WH-like_DNA-bd_sf"/>
</dbReference>
<dbReference type="AlphaFoldDB" id="A0A919H6H1"/>
<keyword evidence="1" id="KW-0805">Transcription regulation</keyword>
<protein>
    <submittedName>
        <fullName evidence="6">MarR family transcriptional regulator</fullName>
    </submittedName>
</protein>
<dbReference type="InterPro" id="IPR036390">
    <property type="entry name" value="WH_DNA-bd_sf"/>
</dbReference>
<evidence type="ECO:0000256" key="4">
    <source>
        <dbReference type="SAM" id="MobiDB-lite"/>
    </source>
</evidence>
<dbReference type="SMART" id="SM00347">
    <property type="entry name" value="HTH_MARR"/>
    <property type="match status" value="1"/>
</dbReference>
<dbReference type="PROSITE" id="PS01117">
    <property type="entry name" value="HTH_MARR_1"/>
    <property type="match status" value="1"/>
</dbReference>
<evidence type="ECO:0000256" key="2">
    <source>
        <dbReference type="ARBA" id="ARBA00023125"/>
    </source>
</evidence>
<organism evidence="6 7">
    <name type="scientific">Streptomyces xanthophaeus</name>
    <dbReference type="NCBI Taxonomy" id="67385"/>
    <lineage>
        <taxon>Bacteria</taxon>
        <taxon>Bacillati</taxon>
        <taxon>Actinomycetota</taxon>
        <taxon>Actinomycetes</taxon>
        <taxon>Kitasatosporales</taxon>
        <taxon>Streptomycetaceae</taxon>
        <taxon>Streptomyces</taxon>
    </lineage>
</organism>
<dbReference type="Gene3D" id="1.10.10.10">
    <property type="entry name" value="Winged helix-like DNA-binding domain superfamily/Winged helix DNA-binding domain"/>
    <property type="match status" value="1"/>
</dbReference>
<dbReference type="InterPro" id="IPR023187">
    <property type="entry name" value="Tscrpt_reg_MarR-type_CS"/>
</dbReference>
<dbReference type="SUPFAM" id="SSF46785">
    <property type="entry name" value="Winged helix' DNA-binding domain"/>
    <property type="match status" value="1"/>
</dbReference>
<evidence type="ECO:0000313" key="6">
    <source>
        <dbReference type="EMBL" id="GHI90404.1"/>
    </source>
</evidence>
<feature type="domain" description="HTH marR-type" evidence="5">
    <location>
        <begin position="32"/>
        <end position="167"/>
    </location>
</feature>
<keyword evidence="3" id="KW-0804">Transcription</keyword>
<dbReference type="PANTHER" id="PTHR33164:SF103">
    <property type="entry name" value="REGULATORY PROTEIN MARR"/>
    <property type="match status" value="1"/>
</dbReference>
<evidence type="ECO:0000313" key="7">
    <source>
        <dbReference type="Proteomes" id="UP000600026"/>
    </source>
</evidence>
<dbReference type="InterPro" id="IPR039422">
    <property type="entry name" value="MarR/SlyA-like"/>
</dbReference>
<evidence type="ECO:0000256" key="3">
    <source>
        <dbReference type="ARBA" id="ARBA00023163"/>
    </source>
</evidence>
<dbReference type="Proteomes" id="UP000600026">
    <property type="component" value="Unassembled WGS sequence"/>
</dbReference>
<dbReference type="GO" id="GO:0003700">
    <property type="term" value="F:DNA-binding transcription factor activity"/>
    <property type="evidence" value="ECO:0007669"/>
    <property type="project" value="InterPro"/>
</dbReference>
<dbReference type="PROSITE" id="PS50995">
    <property type="entry name" value="HTH_MARR_2"/>
    <property type="match status" value="1"/>
</dbReference>
<keyword evidence="7" id="KW-1185">Reference proteome</keyword>
<accession>A0A919H6H1</accession>
<reference evidence="6" key="1">
    <citation type="submission" date="2020-09" db="EMBL/GenBank/DDBJ databases">
        <title>Whole genome shotgun sequence of Streptomyces xanthophaeus NBRC 12829.</title>
        <authorList>
            <person name="Komaki H."/>
            <person name="Tamura T."/>
        </authorList>
    </citation>
    <scope>NUCLEOTIDE SEQUENCE</scope>
    <source>
        <strain evidence="6">NBRC 12829</strain>
    </source>
</reference>
<dbReference type="Pfam" id="PF01047">
    <property type="entry name" value="MarR"/>
    <property type="match status" value="1"/>
</dbReference>
<dbReference type="GO" id="GO:0003677">
    <property type="term" value="F:DNA binding"/>
    <property type="evidence" value="ECO:0007669"/>
    <property type="project" value="UniProtKB-KW"/>
</dbReference>
<evidence type="ECO:0000256" key="1">
    <source>
        <dbReference type="ARBA" id="ARBA00023015"/>
    </source>
</evidence>
<comment type="caution">
    <text evidence="6">The sequence shown here is derived from an EMBL/GenBank/DDBJ whole genome shotgun (WGS) entry which is preliminary data.</text>
</comment>
<feature type="region of interest" description="Disordered" evidence="4">
    <location>
        <begin position="1"/>
        <end position="28"/>
    </location>
</feature>
<name>A0A919H6H1_9ACTN</name>
<proteinExistence type="predicted"/>
<dbReference type="InterPro" id="IPR000835">
    <property type="entry name" value="HTH_MarR-typ"/>
</dbReference>
<dbReference type="PANTHER" id="PTHR33164">
    <property type="entry name" value="TRANSCRIPTIONAL REGULATOR, MARR FAMILY"/>
    <property type="match status" value="1"/>
</dbReference>
<dbReference type="GO" id="GO:0006950">
    <property type="term" value="P:response to stress"/>
    <property type="evidence" value="ECO:0007669"/>
    <property type="project" value="TreeGrafter"/>
</dbReference>
<dbReference type="EMBL" id="BNEE01000011">
    <property type="protein sequence ID" value="GHI90404.1"/>
    <property type="molecule type" value="Genomic_DNA"/>
</dbReference>
<keyword evidence="2" id="KW-0238">DNA-binding</keyword>
<evidence type="ECO:0000259" key="5">
    <source>
        <dbReference type="PROSITE" id="PS50995"/>
    </source>
</evidence>